<feature type="compositionally biased region" description="Polar residues" evidence="2">
    <location>
        <begin position="188"/>
        <end position="199"/>
    </location>
</feature>
<feature type="region of interest" description="Disordered" evidence="2">
    <location>
        <begin position="184"/>
        <end position="226"/>
    </location>
</feature>
<dbReference type="PANTHER" id="PTHR15711">
    <property type="entry name" value="RAP GTPASE-ACTIVATING PROTEIN"/>
    <property type="match status" value="1"/>
</dbReference>
<dbReference type="Ensembl" id="ENSCSAVT00000017729.1">
    <property type="protein sequence ID" value="ENSCSAVP00000017538.1"/>
    <property type="gene ID" value="ENSCSAVG00000010331.1"/>
</dbReference>
<protein>
    <recommendedName>
        <fullName evidence="3">Rap-GAP domain-containing protein</fullName>
    </recommendedName>
</protein>
<evidence type="ECO:0000313" key="4">
    <source>
        <dbReference type="Ensembl" id="ENSCSAVP00000017538.1"/>
    </source>
</evidence>
<sequence>MFHISTKLPYVEGDRQQLQRKRHIGNDIVAIVFQDEETPFVPNMITSHFLHAYIVIQPIDPGTDNCRYKVSVTCREDVPEFEPLVPEPAVFAKDHQFRDWLYCKLMNAEWACCKSEQFAKLQYRTRSMLLDQLHEEVNKGTEMMLGLATQSGGDNISTSSASSDTQKDATSGFYETFKRLAKNKSFDDTNGSPTLNNRKGLSDRISDRKRAITKKPNSSCDLNGSK</sequence>
<dbReference type="AlphaFoldDB" id="H2ZIX2"/>
<evidence type="ECO:0000256" key="1">
    <source>
        <dbReference type="ARBA" id="ARBA00022468"/>
    </source>
</evidence>
<keyword evidence="5" id="KW-1185">Reference proteome</keyword>
<feature type="compositionally biased region" description="Polar residues" evidence="2">
    <location>
        <begin position="215"/>
        <end position="226"/>
    </location>
</feature>
<dbReference type="GO" id="GO:0005737">
    <property type="term" value="C:cytoplasm"/>
    <property type="evidence" value="ECO:0007669"/>
    <property type="project" value="TreeGrafter"/>
</dbReference>
<feature type="domain" description="Rap-GAP" evidence="3">
    <location>
        <begin position="1"/>
        <end position="133"/>
    </location>
</feature>
<accession>H2ZIX2</accession>
<dbReference type="PANTHER" id="PTHR15711:SF32">
    <property type="entry name" value="RAP GTPASE ACTIVATING PROTEIN 1, ISOFORM H"/>
    <property type="match status" value="1"/>
</dbReference>
<dbReference type="InterPro" id="IPR035974">
    <property type="entry name" value="Rap/Ran-GAP_sf"/>
</dbReference>
<evidence type="ECO:0000256" key="2">
    <source>
        <dbReference type="SAM" id="MobiDB-lite"/>
    </source>
</evidence>
<dbReference type="SUPFAM" id="SSF111347">
    <property type="entry name" value="Rap/Ran-GAP"/>
    <property type="match status" value="1"/>
</dbReference>
<dbReference type="GeneTree" id="ENSGT00940000170923"/>
<name>H2ZIX2_CIOSA</name>
<dbReference type="GO" id="GO:0005096">
    <property type="term" value="F:GTPase activator activity"/>
    <property type="evidence" value="ECO:0007669"/>
    <property type="project" value="UniProtKB-KW"/>
</dbReference>
<feature type="compositionally biased region" description="Basic and acidic residues" evidence="2">
    <location>
        <begin position="200"/>
        <end position="210"/>
    </location>
</feature>
<dbReference type="InterPro" id="IPR000331">
    <property type="entry name" value="Rap/Ran_GAP_dom"/>
</dbReference>
<reference evidence="5" key="1">
    <citation type="submission" date="2003-08" db="EMBL/GenBank/DDBJ databases">
        <authorList>
            <person name="Birren B."/>
            <person name="Nusbaum C."/>
            <person name="Abebe A."/>
            <person name="Abouelleil A."/>
            <person name="Adekoya E."/>
            <person name="Ait-zahra M."/>
            <person name="Allen N."/>
            <person name="Allen T."/>
            <person name="An P."/>
            <person name="Anderson M."/>
            <person name="Anderson S."/>
            <person name="Arachchi H."/>
            <person name="Armbruster J."/>
            <person name="Bachantsang P."/>
            <person name="Baldwin J."/>
            <person name="Barry A."/>
            <person name="Bayul T."/>
            <person name="Blitshsteyn B."/>
            <person name="Bloom T."/>
            <person name="Blye J."/>
            <person name="Boguslavskiy L."/>
            <person name="Borowsky M."/>
            <person name="Boukhgalter B."/>
            <person name="Brunache A."/>
            <person name="Butler J."/>
            <person name="Calixte N."/>
            <person name="Calvo S."/>
            <person name="Camarata J."/>
            <person name="Campo K."/>
            <person name="Chang J."/>
            <person name="Cheshatsang Y."/>
            <person name="Citroen M."/>
            <person name="Collymore A."/>
            <person name="Considine T."/>
            <person name="Cook A."/>
            <person name="Cooke P."/>
            <person name="Corum B."/>
            <person name="Cuomo C."/>
            <person name="David R."/>
            <person name="Dawoe T."/>
            <person name="Degray S."/>
            <person name="Dodge S."/>
            <person name="Dooley K."/>
            <person name="Dorje P."/>
            <person name="Dorjee K."/>
            <person name="Dorris L."/>
            <person name="Duffey N."/>
            <person name="Dupes A."/>
            <person name="Elkins T."/>
            <person name="Engels R."/>
            <person name="Erickson J."/>
            <person name="Farina A."/>
            <person name="Faro S."/>
            <person name="Ferreira P."/>
            <person name="Fischer H."/>
            <person name="Fitzgerald M."/>
            <person name="Foley K."/>
            <person name="Gage D."/>
            <person name="Galagan J."/>
            <person name="Gearin G."/>
            <person name="Gnerre S."/>
            <person name="Gnirke A."/>
            <person name="Goyette A."/>
            <person name="Graham J."/>
            <person name="Grandbois E."/>
            <person name="Gyaltsen K."/>
            <person name="Hafez N."/>
            <person name="Hagopian D."/>
            <person name="Hagos B."/>
            <person name="Hall J."/>
            <person name="Hatcher B."/>
            <person name="Heller A."/>
            <person name="Higgins H."/>
            <person name="Honan T."/>
            <person name="Horn A."/>
            <person name="Houde N."/>
            <person name="Hughes L."/>
            <person name="Hulme W."/>
            <person name="Husby E."/>
            <person name="Iliev I."/>
            <person name="Jaffe D."/>
            <person name="Jones C."/>
            <person name="Kamal M."/>
            <person name="Kamat A."/>
            <person name="Kamvysselis M."/>
            <person name="Karlsson E."/>
            <person name="Kells C."/>
            <person name="Kieu A."/>
            <person name="Kisner P."/>
            <person name="Kodira C."/>
            <person name="Kulbokas E."/>
            <person name="Labutti K."/>
            <person name="Lama D."/>
            <person name="Landers T."/>
            <person name="Leger J."/>
            <person name="Levine S."/>
            <person name="Lewis D."/>
            <person name="Lewis T."/>
            <person name="Lindblad-toh K."/>
            <person name="Liu X."/>
            <person name="Lokyitsang T."/>
            <person name="Lokyitsang Y."/>
            <person name="Lucien O."/>
            <person name="Lui A."/>
            <person name="Ma L.J."/>
            <person name="Mabbitt R."/>
            <person name="Macdonald J."/>
            <person name="Maclean C."/>
            <person name="Major J."/>
            <person name="Manning J."/>
            <person name="Marabella R."/>
            <person name="Maru K."/>
            <person name="Matthews C."/>
            <person name="Mauceli E."/>
            <person name="Mccarthy M."/>
            <person name="Mcdonough S."/>
            <person name="Mcghee T."/>
            <person name="Meldrim J."/>
            <person name="Meneus L."/>
            <person name="Mesirov J."/>
            <person name="Mihalev A."/>
            <person name="Mihova T."/>
            <person name="Mikkelsen T."/>
            <person name="Mlenga V."/>
            <person name="Moru K."/>
            <person name="Mozes J."/>
            <person name="Mulrain L."/>
            <person name="Munson G."/>
            <person name="Naylor J."/>
            <person name="Newes C."/>
            <person name="Nguyen C."/>
            <person name="Nguyen N."/>
            <person name="Nguyen T."/>
            <person name="Nicol R."/>
            <person name="Nielsen C."/>
            <person name="Nizzari M."/>
            <person name="Norbu C."/>
            <person name="Norbu N."/>
            <person name="O'donnell P."/>
            <person name="Okoawo O."/>
            <person name="O'leary S."/>
            <person name="Omotosho B."/>
            <person name="O'neill K."/>
            <person name="Osman S."/>
            <person name="Parker S."/>
            <person name="Perrin D."/>
            <person name="Phunkhang P."/>
            <person name="Piqani B."/>
            <person name="Purcell S."/>
            <person name="Rachupka T."/>
            <person name="Ramasamy U."/>
            <person name="Rameau R."/>
            <person name="Ray V."/>
            <person name="Raymond C."/>
            <person name="Retta R."/>
            <person name="Richardson S."/>
            <person name="Rise C."/>
            <person name="Rodriguez J."/>
            <person name="Rogers J."/>
            <person name="Rogov P."/>
            <person name="Rutman M."/>
            <person name="Schupbach R."/>
            <person name="Seaman C."/>
            <person name="Settipalli S."/>
            <person name="Sharpe T."/>
            <person name="Sheridan J."/>
            <person name="Sherpa N."/>
            <person name="Shi J."/>
            <person name="Smirnov S."/>
            <person name="Smith C."/>
            <person name="Sougnez C."/>
            <person name="Spencer B."/>
            <person name="Stalker J."/>
            <person name="Stange-thomann N."/>
            <person name="Stavropoulos S."/>
            <person name="Stetson K."/>
            <person name="Stone C."/>
            <person name="Stone S."/>
            <person name="Stubbs M."/>
            <person name="Talamas J."/>
            <person name="Tchuinga P."/>
            <person name="Tenzing P."/>
            <person name="Tesfaye S."/>
            <person name="Theodore J."/>
            <person name="Thoulutsang Y."/>
            <person name="Topham K."/>
            <person name="Towey S."/>
            <person name="Tsamla T."/>
            <person name="Tsomo N."/>
            <person name="Vallee D."/>
            <person name="Vassiliev H."/>
            <person name="Venkataraman V."/>
            <person name="Vinson J."/>
            <person name="Vo A."/>
            <person name="Wade C."/>
            <person name="Wang S."/>
            <person name="Wangchuk T."/>
            <person name="Wangdi T."/>
            <person name="Whittaker C."/>
            <person name="Wilkinson J."/>
            <person name="Wu Y."/>
            <person name="Wyman D."/>
            <person name="Yadav S."/>
            <person name="Yang S."/>
            <person name="Yang X."/>
            <person name="Yeager S."/>
            <person name="Yee E."/>
            <person name="Young G."/>
            <person name="Zainoun J."/>
            <person name="Zembeck L."/>
            <person name="Zimmer A."/>
            <person name="Zody M."/>
            <person name="Lander E."/>
        </authorList>
    </citation>
    <scope>NUCLEOTIDE SEQUENCE [LARGE SCALE GENOMIC DNA]</scope>
</reference>
<evidence type="ECO:0000259" key="3">
    <source>
        <dbReference type="PROSITE" id="PS50085"/>
    </source>
</evidence>
<proteinExistence type="predicted"/>
<dbReference type="Gene3D" id="3.40.50.11210">
    <property type="entry name" value="Rap/Ran-GAP"/>
    <property type="match status" value="1"/>
</dbReference>
<dbReference type="InterPro" id="IPR050989">
    <property type="entry name" value="Rap1_Ran_GAP"/>
</dbReference>
<dbReference type="GO" id="GO:0051056">
    <property type="term" value="P:regulation of small GTPase mediated signal transduction"/>
    <property type="evidence" value="ECO:0007669"/>
    <property type="project" value="InterPro"/>
</dbReference>
<reference evidence="4" key="3">
    <citation type="submission" date="2025-09" db="UniProtKB">
        <authorList>
            <consortium name="Ensembl"/>
        </authorList>
    </citation>
    <scope>IDENTIFICATION</scope>
</reference>
<reference evidence="4" key="2">
    <citation type="submission" date="2025-08" db="UniProtKB">
        <authorList>
            <consortium name="Ensembl"/>
        </authorList>
    </citation>
    <scope>IDENTIFICATION</scope>
</reference>
<dbReference type="Pfam" id="PF02145">
    <property type="entry name" value="Rap_GAP"/>
    <property type="match status" value="1"/>
</dbReference>
<dbReference type="Proteomes" id="UP000007875">
    <property type="component" value="Unassembled WGS sequence"/>
</dbReference>
<dbReference type="PROSITE" id="PS50085">
    <property type="entry name" value="RAPGAP"/>
    <property type="match status" value="1"/>
</dbReference>
<keyword evidence="1" id="KW-0343">GTPase activation</keyword>
<organism evidence="4 5">
    <name type="scientific">Ciona savignyi</name>
    <name type="common">Pacific transparent sea squirt</name>
    <dbReference type="NCBI Taxonomy" id="51511"/>
    <lineage>
        <taxon>Eukaryota</taxon>
        <taxon>Metazoa</taxon>
        <taxon>Chordata</taxon>
        <taxon>Tunicata</taxon>
        <taxon>Ascidiacea</taxon>
        <taxon>Phlebobranchia</taxon>
        <taxon>Cionidae</taxon>
        <taxon>Ciona</taxon>
    </lineage>
</organism>
<dbReference type="HOGENOM" id="CLU_1227201_0_0_1"/>
<evidence type="ECO:0000313" key="5">
    <source>
        <dbReference type="Proteomes" id="UP000007875"/>
    </source>
</evidence>